<sequence>MDEVLSTNKHIETSWRTPLCRFFSSQKSEVGPEQSENKSGRGKADKNGKFLMKIPRAAGLAIDVDVSLSDQSEPEWKTKRIYCVSPETREDEGRRKVRSCSTSKVSLVKQDQDVEKVVFSELSSSSYENWLEEDTEIQVQGLLPRQRRLRSEPRRAVNDDVQLPMPRVNRCHRYHSDMLVGDNRHRRIPGAQIRHYYNDIPLRNFRTLGAVERYSCVKRVSDSPTHFVVPLNARTLTYTRGLTPCPRKSPQSLSVDVERNPGKSSDNGPAYPRCGRHSIFRPGSPSARHSKAACPCRIRTAVRDSGLYVVLWSAFCPAVAFIRMHGSPPVFLEQAALFNETSSINTYPSRPPILPRHRLSAQFQEGLCTVKATDVTPAEPDFPRPEHKDTKNEPLKSHSSFQRMYDSAKCKLSGSSLKVIFPETAIVTPSALPRVPSVSSYSEQPGLAMVQRASPHSCLPGDQRFRQASSCDTKAVTSIDIRHSPSLQRDGVTASDISQARQCSSSSTGRNVTLPPGFPNAREIQNEAVGAASTNSIMPSVENRLHREDATAIFGRVVSAALIFLACLFAGIAAAFVIRARRHQPLAIPDNEDSGDLPGILSLPSKIELAGTANRSSCQSQMCSEHVRKLFVSLDDSVHPCRDFYGHVCAMAAVNGTADEQLDQLTAHRVLSFLKATDNSSDGELPLVVASRHLYNECVQLATLNRKEKAPLLKLLNLTGLGDWPYDDDASLPDVWKVAGNLQRLLALSPLFELKGLSGGKLRLVPGHQGGPDKPANVLAAMLTLHHNGSRLRELAADVAHLSRRLKNLRFLRPTSKYLQGNYSEILPQSYLEAALTGLGLDTGAVEIQQEAGVKPLVQLVRDSMPRTVLNLLGYRLMRHVDDFTKAAASGDIQQVAVLIRESRCARAVLEDALTNDEAEFVRYAAVRDRLNFDSIRSIVAEGKRVLDAKLAEQRWLDLRTRRSLRRHLRELKVRFISERYENSGEVNLTTPALALSSGALATYQMFRESRFRSRVLQGAAYDDGGDQECAYDEHKKWSPVALTKLDGLRACLRAQSARRTKPTRLGWGPEQEQLVESAALGPARDVFRTYVERLVGKDHVAQPTYDATRTSREWDQVNHSQNLSVPPMQAWTLVKSDVEVIAVHCSRMARIGEAFSHVAALLFYLECVARARKDRSCTDGANLWLPPHLRKLPVRTIAEMDFSSATMKKRRLDSGSAAVSAPTATSRPAAPAATKADWRTFLAGAIQAGHRPAASSVDLAFKDVYLPAVRSCRGADLRRI</sequence>
<accession>A0A9J6H8M5</accession>
<keyword evidence="2" id="KW-1133">Transmembrane helix</keyword>
<dbReference type="EMBL" id="JABSTR010001590">
    <property type="protein sequence ID" value="KAH9384102.1"/>
    <property type="molecule type" value="Genomic_DNA"/>
</dbReference>
<dbReference type="SUPFAM" id="SSF55486">
    <property type="entry name" value="Metalloproteases ('zincins'), catalytic domain"/>
    <property type="match status" value="1"/>
</dbReference>
<dbReference type="PANTHER" id="PTHR47526:SF3">
    <property type="entry name" value="PHD-TYPE DOMAIN-CONTAINING PROTEIN"/>
    <property type="match status" value="1"/>
</dbReference>
<dbReference type="Proteomes" id="UP000821853">
    <property type="component" value="Unassembled WGS sequence"/>
</dbReference>
<reference evidence="3 4" key="1">
    <citation type="journal article" date="2020" name="Cell">
        <title>Large-Scale Comparative Analyses of Tick Genomes Elucidate Their Genetic Diversity and Vector Capacities.</title>
        <authorList>
            <consortium name="Tick Genome and Microbiome Consortium (TIGMIC)"/>
            <person name="Jia N."/>
            <person name="Wang J."/>
            <person name="Shi W."/>
            <person name="Du L."/>
            <person name="Sun Y."/>
            <person name="Zhan W."/>
            <person name="Jiang J.F."/>
            <person name="Wang Q."/>
            <person name="Zhang B."/>
            <person name="Ji P."/>
            <person name="Bell-Sakyi L."/>
            <person name="Cui X.M."/>
            <person name="Yuan T.T."/>
            <person name="Jiang B.G."/>
            <person name="Yang W.F."/>
            <person name="Lam T.T."/>
            <person name="Chang Q.C."/>
            <person name="Ding S.J."/>
            <person name="Wang X.J."/>
            <person name="Zhu J.G."/>
            <person name="Ruan X.D."/>
            <person name="Zhao L."/>
            <person name="Wei J.T."/>
            <person name="Ye R.Z."/>
            <person name="Que T.C."/>
            <person name="Du C.H."/>
            <person name="Zhou Y.H."/>
            <person name="Cheng J.X."/>
            <person name="Dai P.F."/>
            <person name="Guo W.B."/>
            <person name="Han X.H."/>
            <person name="Huang E.J."/>
            <person name="Li L.F."/>
            <person name="Wei W."/>
            <person name="Gao Y.C."/>
            <person name="Liu J.Z."/>
            <person name="Shao H.Z."/>
            <person name="Wang X."/>
            <person name="Wang C.C."/>
            <person name="Yang T.C."/>
            <person name="Huo Q.B."/>
            <person name="Li W."/>
            <person name="Chen H.Y."/>
            <person name="Chen S.E."/>
            <person name="Zhou L.G."/>
            <person name="Ni X.B."/>
            <person name="Tian J.H."/>
            <person name="Sheng Y."/>
            <person name="Liu T."/>
            <person name="Pan Y.S."/>
            <person name="Xia L.Y."/>
            <person name="Li J."/>
            <person name="Zhao F."/>
            <person name="Cao W.C."/>
        </authorList>
    </citation>
    <scope>NUCLEOTIDE SEQUENCE [LARGE SCALE GENOMIC DNA]</scope>
    <source>
        <strain evidence="3">HaeL-2018</strain>
    </source>
</reference>
<feature type="compositionally biased region" description="Low complexity" evidence="1">
    <location>
        <begin position="1217"/>
        <end position="1233"/>
    </location>
</feature>
<feature type="region of interest" description="Disordered" evidence="1">
    <location>
        <begin position="26"/>
        <end position="47"/>
    </location>
</feature>
<dbReference type="GO" id="GO:0004222">
    <property type="term" value="F:metalloendopeptidase activity"/>
    <property type="evidence" value="ECO:0007669"/>
    <property type="project" value="InterPro"/>
</dbReference>
<feature type="region of interest" description="Disordered" evidence="1">
    <location>
        <begin position="246"/>
        <end position="273"/>
    </location>
</feature>
<feature type="region of interest" description="Disordered" evidence="1">
    <location>
        <begin position="375"/>
        <end position="398"/>
    </location>
</feature>
<keyword evidence="2" id="KW-0812">Transmembrane</keyword>
<name>A0A9J6H8M5_HAELO</name>
<evidence type="ECO:0000256" key="1">
    <source>
        <dbReference type="SAM" id="MobiDB-lite"/>
    </source>
</evidence>
<protein>
    <submittedName>
        <fullName evidence="3">Uncharacterized protein</fullName>
    </submittedName>
</protein>
<dbReference type="PANTHER" id="PTHR47526">
    <property type="entry name" value="ATP-DEPENDENT DNA HELICASE"/>
    <property type="match status" value="1"/>
</dbReference>
<dbReference type="GO" id="GO:0006508">
    <property type="term" value="P:proteolysis"/>
    <property type="evidence" value="ECO:0007669"/>
    <property type="project" value="InterPro"/>
</dbReference>
<evidence type="ECO:0000313" key="4">
    <source>
        <dbReference type="Proteomes" id="UP000821853"/>
    </source>
</evidence>
<comment type="caution">
    <text evidence="3">The sequence shown here is derived from an EMBL/GenBank/DDBJ whole genome shotgun (WGS) entry which is preliminary data.</text>
</comment>
<organism evidence="3 4">
    <name type="scientific">Haemaphysalis longicornis</name>
    <name type="common">Bush tick</name>
    <dbReference type="NCBI Taxonomy" id="44386"/>
    <lineage>
        <taxon>Eukaryota</taxon>
        <taxon>Metazoa</taxon>
        <taxon>Ecdysozoa</taxon>
        <taxon>Arthropoda</taxon>
        <taxon>Chelicerata</taxon>
        <taxon>Arachnida</taxon>
        <taxon>Acari</taxon>
        <taxon>Parasitiformes</taxon>
        <taxon>Ixodida</taxon>
        <taxon>Ixodoidea</taxon>
        <taxon>Ixodidae</taxon>
        <taxon>Haemaphysalinae</taxon>
        <taxon>Haemaphysalis</taxon>
    </lineage>
</organism>
<feature type="compositionally biased region" description="Basic and acidic residues" evidence="1">
    <location>
        <begin position="35"/>
        <end position="47"/>
    </location>
</feature>
<dbReference type="InterPro" id="IPR042089">
    <property type="entry name" value="Peptidase_M13_dom_2"/>
</dbReference>
<dbReference type="InterPro" id="IPR000718">
    <property type="entry name" value="Peptidase_M13"/>
</dbReference>
<dbReference type="InterPro" id="IPR024079">
    <property type="entry name" value="MetalloPept_cat_dom_sf"/>
</dbReference>
<evidence type="ECO:0000256" key="2">
    <source>
        <dbReference type="SAM" id="Phobius"/>
    </source>
</evidence>
<gene>
    <name evidence="3" type="ORF">HPB48_026088</name>
</gene>
<dbReference type="PROSITE" id="PS51885">
    <property type="entry name" value="NEPRILYSIN"/>
    <property type="match status" value="1"/>
</dbReference>
<dbReference type="Gene3D" id="3.40.390.10">
    <property type="entry name" value="Collagenase (Catalytic Domain)"/>
    <property type="match status" value="1"/>
</dbReference>
<feature type="region of interest" description="Disordered" evidence="1">
    <location>
        <begin position="1214"/>
        <end position="1233"/>
    </location>
</feature>
<feature type="transmembrane region" description="Helical" evidence="2">
    <location>
        <begin position="553"/>
        <end position="578"/>
    </location>
</feature>
<proteinExistence type="predicted"/>
<evidence type="ECO:0000313" key="3">
    <source>
        <dbReference type="EMBL" id="KAH9384102.1"/>
    </source>
</evidence>
<dbReference type="VEuPathDB" id="VectorBase:HLOH_064542"/>
<keyword evidence="2" id="KW-0472">Membrane</keyword>
<feature type="compositionally biased region" description="Basic and acidic residues" evidence="1">
    <location>
        <begin position="381"/>
        <end position="396"/>
    </location>
</feature>
<keyword evidence="4" id="KW-1185">Reference proteome</keyword>
<dbReference type="Gene3D" id="1.10.1380.10">
    <property type="entry name" value="Neutral endopeptidase , domain2"/>
    <property type="match status" value="1"/>
</dbReference>